<protein>
    <submittedName>
        <fullName evidence="1">Uncharacterized protein</fullName>
    </submittedName>
</protein>
<dbReference type="EMBL" id="JAHDYR010000006">
    <property type="protein sequence ID" value="KAG9396440.1"/>
    <property type="molecule type" value="Genomic_DNA"/>
</dbReference>
<sequence>MADREDRFADVPADIPDIEEQHICIVYNTRLRYAEAMIRGRSGAYINGIHYSPTQSTFERKNPEAMDWRVVLGNRAIIQLGHSDGPHFRMMFLLPTLGVVEVSAPQDTRADPYRAVHAVNDIERWLPDYLAPRGPMSLGDLVQGAIQREATVNPHQPRPANTLERMIHRGLHRLDSCRYQEGQLIRTMDRKAIKWVCEKPE</sequence>
<evidence type="ECO:0000313" key="1">
    <source>
        <dbReference type="EMBL" id="KAG9396440.1"/>
    </source>
</evidence>
<reference evidence="1" key="1">
    <citation type="submission" date="2021-05" db="EMBL/GenBank/DDBJ databases">
        <title>A free-living protist that lacks canonical eukaryotic 1 DNA replication and segregation systems.</title>
        <authorList>
            <person name="Salas-Leiva D.E."/>
            <person name="Tromer E.C."/>
            <person name="Curtis B.A."/>
            <person name="Jerlstrom-Hultqvist J."/>
            <person name="Kolisko M."/>
            <person name="Yi Z."/>
            <person name="Salas-Leiva J.S."/>
            <person name="Gallot-Lavallee L."/>
            <person name="Kops G.J.P.L."/>
            <person name="Archibald J.M."/>
            <person name="Simpson A.G.B."/>
            <person name="Roger A.J."/>
        </authorList>
    </citation>
    <scope>NUCLEOTIDE SEQUENCE</scope>
    <source>
        <strain evidence="1">BICM</strain>
    </source>
</reference>
<organism evidence="1 2">
    <name type="scientific">Carpediemonas membranifera</name>
    <dbReference type="NCBI Taxonomy" id="201153"/>
    <lineage>
        <taxon>Eukaryota</taxon>
        <taxon>Metamonada</taxon>
        <taxon>Carpediemonas-like organisms</taxon>
        <taxon>Carpediemonas</taxon>
    </lineage>
</organism>
<comment type="caution">
    <text evidence="1">The sequence shown here is derived from an EMBL/GenBank/DDBJ whole genome shotgun (WGS) entry which is preliminary data.</text>
</comment>
<gene>
    <name evidence="1" type="ORF">J8273_2171</name>
</gene>
<proteinExistence type="predicted"/>
<evidence type="ECO:0000313" key="2">
    <source>
        <dbReference type="Proteomes" id="UP000717585"/>
    </source>
</evidence>
<dbReference type="AlphaFoldDB" id="A0A8J6B035"/>
<name>A0A8J6B035_9EUKA</name>
<dbReference type="Proteomes" id="UP000717585">
    <property type="component" value="Unassembled WGS sequence"/>
</dbReference>
<keyword evidence="2" id="KW-1185">Reference proteome</keyword>
<accession>A0A8J6B035</accession>